<name>A0AAT9V607_9CAUD</name>
<dbReference type="EMBL" id="OQ790079">
    <property type="protein sequence ID" value="WJE88439.1"/>
    <property type="molecule type" value="Genomic_DNA"/>
</dbReference>
<proteinExistence type="predicted"/>
<protein>
    <submittedName>
        <fullName evidence="1">Uncharacterized protein</fullName>
    </submittedName>
</protein>
<accession>A0AAT9V607</accession>
<reference evidence="1" key="1">
    <citation type="journal article" date="2024" name="Can. J. Microbiol.">
        <title>Biological and genomic characteristics of three novel bacteriophages and a phage-plasmid of Klebsiella pneumoniae.</title>
        <authorList>
            <person name="Uskudar-Guclu A."/>
            <person name="Unlu S."/>
            <person name="Salih-Dogan H."/>
            <person name="Yalcin S."/>
            <person name="Basustaoglu A."/>
        </authorList>
    </citation>
    <scope>NUCLEOTIDE SEQUENCE</scope>
</reference>
<sequence length="32" mass="3633">MPLKLNRSQRVLERLKSISAESVAGNYCINNQ</sequence>
<organism evidence="1">
    <name type="scientific">Klebsiella phage Kpn02</name>
    <dbReference type="NCBI Taxonomy" id="3044023"/>
    <lineage>
        <taxon>Viruses</taxon>
        <taxon>Duplodnaviria</taxon>
        <taxon>Heunggongvirae</taxon>
        <taxon>Uroviricota</taxon>
        <taxon>Caudoviricetes</taxon>
        <taxon>Demerecviridae</taxon>
        <taxon>Sugarlandvirus</taxon>
    </lineage>
</organism>
<evidence type="ECO:0000313" key="1">
    <source>
        <dbReference type="EMBL" id="WJE88439.1"/>
    </source>
</evidence>